<feature type="region of interest" description="Disordered" evidence="2">
    <location>
        <begin position="572"/>
        <end position="595"/>
    </location>
</feature>
<dbReference type="EC" id="2.7.7.49" evidence="1"/>
<dbReference type="EMBL" id="QCYY01001546">
    <property type="protein sequence ID" value="ROT77243.1"/>
    <property type="molecule type" value="Genomic_DNA"/>
</dbReference>
<dbReference type="GO" id="GO:0003676">
    <property type="term" value="F:nucleic acid binding"/>
    <property type="evidence" value="ECO:0007669"/>
    <property type="project" value="InterPro"/>
</dbReference>
<dbReference type="FunFam" id="3.30.70.270:FF:000020">
    <property type="entry name" value="Transposon Tf2-6 polyprotein-like Protein"/>
    <property type="match status" value="1"/>
</dbReference>
<dbReference type="InterPro" id="IPR050951">
    <property type="entry name" value="Retrovirus_Pol_polyprotein"/>
</dbReference>
<keyword evidence="5" id="KW-1185">Reference proteome</keyword>
<dbReference type="PANTHER" id="PTHR37984">
    <property type="entry name" value="PROTEIN CBG26694"/>
    <property type="match status" value="1"/>
</dbReference>
<sequence>MFPIPSDVTQVKSFLGLAGFYRPFIKDYGRIAAPLTYLLKKDVPWRWDEEQGRANVAADTLSRAPIETSHPLRRDDAADFPPSFSLPSSAVVNSASQVPPLEPLHKDEVYAAQRADKRKVSCDTLSGFATSRSGNKHILVFVDNFSRYCELVAVPSKAAVHVTKAFNDVICCRHGCPQYLSSDNGTEFVNQVLASFAQQLNVTQANGVTERLNRSILTILRQLVDDSKDDWDALLPTVQSAINSTFHSSLGDSPHFLLTGQDKRLPYELLEMKPRPLYADNYANYLVSRQQQAFQQAKALLTRSRDRIIEYQHKIARAKNIGVGCCRPYSFWHSRGGDSHRLPHNVENAPGAMIEDLGKVYPITSHVEARFSLMPLRNASLLMIYHRTQLLSLRGNITLDSSLDAHDRRLFNRILSSTIADLDSFGPTRIIQFHRNIAHGLFGVVDDDTLASELKKYKESLASVAHSFDSSAHVVNTLAHNVQDLASAFNSVRGKHTVNKITRRVNDLAAALIRAARVPAIKSFVTDVAADPIAIRPALLTLPTINISIPELHLRDVTFGACYAKAYRMHREDEQTRSRAAERAASDPILMQQKA</sequence>
<evidence type="ECO:0000256" key="1">
    <source>
        <dbReference type="ARBA" id="ARBA00012493"/>
    </source>
</evidence>
<name>A0A3R7N4S9_PENVA</name>
<dbReference type="InterPro" id="IPR043502">
    <property type="entry name" value="DNA/RNA_pol_sf"/>
</dbReference>
<dbReference type="SUPFAM" id="SSF56672">
    <property type="entry name" value="DNA/RNA polymerases"/>
    <property type="match status" value="1"/>
</dbReference>
<dbReference type="InterPro" id="IPR001584">
    <property type="entry name" value="Integrase_cat-core"/>
</dbReference>
<evidence type="ECO:0000259" key="3">
    <source>
        <dbReference type="PROSITE" id="PS50994"/>
    </source>
</evidence>
<dbReference type="GO" id="GO:0003964">
    <property type="term" value="F:RNA-directed DNA polymerase activity"/>
    <property type="evidence" value="ECO:0007669"/>
    <property type="project" value="UniProtKB-EC"/>
</dbReference>
<proteinExistence type="predicted"/>
<dbReference type="Gene3D" id="3.30.420.10">
    <property type="entry name" value="Ribonuclease H-like superfamily/Ribonuclease H"/>
    <property type="match status" value="1"/>
</dbReference>
<evidence type="ECO:0000313" key="5">
    <source>
        <dbReference type="Proteomes" id="UP000283509"/>
    </source>
</evidence>
<dbReference type="SUPFAM" id="SSF53098">
    <property type="entry name" value="Ribonuclease H-like"/>
    <property type="match status" value="1"/>
</dbReference>
<dbReference type="PANTHER" id="PTHR37984:SF5">
    <property type="entry name" value="PROTEIN NYNRIN-LIKE"/>
    <property type="match status" value="1"/>
</dbReference>
<dbReference type="Pfam" id="PF00665">
    <property type="entry name" value="rve"/>
    <property type="match status" value="1"/>
</dbReference>
<dbReference type="InterPro" id="IPR036397">
    <property type="entry name" value="RNaseH_sf"/>
</dbReference>
<dbReference type="PROSITE" id="PS50994">
    <property type="entry name" value="INTEGRASE"/>
    <property type="match status" value="1"/>
</dbReference>
<organism evidence="4 5">
    <name type="scientific">Penaeus vannamei</name>
    <name type="common">Whiteleg shrimp</name>
    <name type="synonym">Litopenaeus vannamei</name>
    <dbReference type="NCBI Taxonomy" id="6689"/>
    <lineage>
        <taxon>Eukaryota</taxon>
        <taxon>Metazoa</taxon>
        <taxon>Ecdysozoa</taxon>
        <taxon>Arthropoda</taxon>
        <taxon>Crustacea</taxon>
        <taxon>Multicrustacea</taxon>
        <taxon>Malacostraca</taxon>
        <taxon>Eumalacostraca</taxon>
        <taxon>Eucarida</taxon>
        <taxon>Decapoda</taxon>
        <taxon>Dendrobranchiata</taxon>
        <taxon>Penaeoidea</taxon>
        <taxon>Penaeidae</taxon>
        <taxon>Penaeus</taxon>
    </lineage>
</organism>
<comment type="caution">
    <text evidence="4">The sequence shown here is derived from an EMBL/GenBank/DDBJ whole genome shotgun (WGS) entry which is preliminary data.</text>
</comment>
<feature type="domain" description="Integrase catalytic" evidence="3">
    <location>
        <begin position="95"/>
        <end position="262"/>
    </location>
</feature>
<protein>
    <recommendedName>
        <fullName evidence="1">RNA-directed DNA polymerase</fullName>
        <ecNumber evidence="1">2.7.7.49</ecNumber>
    </recommendedName>
</protein>
<dbReference type="OrthoDB" id="6381043at2759"/>
<dbReference type="Gene3D" id="3.30.70.270">
    <property type="match status" value="1"/>
</dbReference>
<gene>
    <name evidence="4" type="ORF">C7M84_004100</name>
</gene>
<feature type="compositionally biased region" description="Basic and acidic residues" evidence="2">
    <location>
        <begin position="572"/>
        <end position="585"/>
    </location>
</feature>
<dbReference type="AlphaFoldDB" id="A0A3R7N4S9"/>
<accession>A0A3R7N4S9</accession>
<dbReference type="GO" id="GO:0015074">
    <property type="term" value="P:DNA integration"/>
    <property type="evidence" value="ECO:0007669"/>
    <property type="project" value="InterPro"/>
</dbReference>
<reference evidence="4 5" key="1">
    <citation type="submission" date="2018-04" db="EMBL/GenBank/DDBJ databases">
        <authorList>
            <person name="Zhang X."/>
            <person name="Yuan J."/>
            <person name="Li F."/>
            <person name="Xiang J."/>
        </authorList>
    </citation>
    <scope>NUCLEOTIDE SEQUENCE [LARGE SCALE GENOMIC DNA]</scope>
    <source>
        <tissue evidence="4">Muscle</tissue>
    </source>
</reference>
<dbReference type="Proteomes" id="UP000283509">
    <property type="component" value="Unassembled WGS sequence"/>
</dbReference>
<evidence type="ECO:0000256" key="2">
    <source>
        <dbReference type="SAM" id="MobiDB-lite"/>
    </source>
</evidence>
<reference evidence="4 5" key="2">
    <citation type="submission" date="2019-01" db="EMBL/GenBank/DDBJ databases">
        <title>The decoding of complex shrimp genome reveals the adaptation for benthos swimmer, frequently molting mechanism and breeding impact on genome.</title>
        <authorList>
            <person name="Sun Y."/>
            <person name="Gao Y."/>
            <person name="Yu Y."/>
        </authorList>
    </citation>
    <scope>NUCLEOTIDE SEQUENCE [LARGE SCALE GENOMIC DNA]</scope>
    <source>
        <tissue evidence="4">Muscle</tissue>
    </source>
</reference>
<dbReference type="GO" id="GO:0042575">
    <property type="term" value="C:DNA polymerase complex"/>
    <property type="evidence" value="ECO:0007669"/>
    <property type="project" value="UniProtKB-ARBA"/>
</dbReference>
<evidence type="ECO:0000313" key="4">
    <source>
        <dbReference type="EMBL" id="ROT77243.1"/>
    </source>
</evidence>
<dbReference type="InterPro" id="IPR012337">
    <property type="entry name" value="RNaseH-like_sf"/>
</dbReference>
<dbReference type="InterPro" id="IPR043128">
    <property type="entry name" value="Rev_trsase/Diguanyl_cyclase"/>
</dbReference>